<feature type="active site" description="Proton acceptor" evidence="8">
    <location>
        <position position="19"/>
    </location>
</feature>
<dbReference type="PROSITE" id="PS01196">
    <property type="entry name" value="PEPT_TRNA_HYDROL_2"/>
    <property type="match status" value="1"/>
</dbReference>
<feature type="binding site" evidence="8">
    <location>
        <position position="66"/>
    </location>
    <ligand>
        <name>tRNA</name>
        <dbReference type="ChEBI" id="CHEBI:17843"/>
    </ligand>
</feature>
<comment type="function">
    <text evidence="8">Catalyzes the release of premature peptidyl moieties from peptidyl-tRNA molecules trapped in stalled 50S ribosomal subunits, and thus maintains levels of free tRNAs and 50S ribosomes.</text>
</comment>
<sequence length="187" mass="21038">MKMIIGLGNPGKPYEHTRHNIGFDVVDELAKRFNSPLTQMKFKGMYTIIHQPQGKVILVKPLTYMNLSGECIVPLMGYYDVAEEDIVVIYDDLDLTVGRLRLRQKGSAGGHNGIKSIIQHLGTQNFNRIRLGVDRPPAGMKVPDYVLSRFKTDEKPLMNEALNKSADACEDWLSSPFLEVMNRFNGG</sequence>
<evidence type="ECO:0000256" key="2">
    <source>
        <dbReference type="ARBA" id="ARBA00022555"/>
    </source>
</evidence>
<dbReference type="GO" id="GO:0006515">
    <property type="term" value="P:protein quality control for misfolded or incompletely synthesized proteins"/>
    <property type="evidence" value="ECO:0007669"/>
    <property type="project" value="UniProtKB-UniRule"/>
</dbReference>
<comment type="catalytic activity">
    <reaction evidence="6 8 9">
        <text>an N-acyl-L-alpha-aminoacyl-tRNA + H2O = an N-acyl-L-amino acid + a tRNA + H(+)</text>
        <dbReference type="Rhea" id="RHEA:54448"/>
        <dbReference type="Rhea" id="RHEA-COMP:10123"/>
        <dbReference type="Rhea" id="RHEA-COMP:13883"/>
        <dbReference type="ChEBI" id="CHEBI:15377"/>
        <dbReference type="ChEBI" id="CHEBI:15378"/>
        <dbReference type="ChEBI" id="CHEBI:59874"/>
        <dbReference type="ChEBI" id="CHEBI:78442"/>
        <dbReference type="ChEBI" id="CHEBI:138191"/>
        <dbReference type="EC" id="3.1.1.29"/>
    </reaction>
</comment>
<reference evidence="11 12" key="1">
    <citation type="submission" date="2019-03" db="EMBL/GenBank/DDBJ databases">
        <title>Complete genome sequence of Paenisporosarcina antarctica CGMCC 1.6503T.</title>
        <authorList>
            <person name="Rong J.-C."/>
            <person name="Chi N.-Y."/>
            <person name="Zhang Q.-F."/>
        </authorList>
    </citation>
    <scope>NUCLEOTIDE SEQUENCE [LARGE SCALE GENOMIC DNA]</scope>
    <source>
        <strain evidence="11 12">CGMCC 1.6503</strain>
    </source>
</reference>
<dbReference type="Pfam" id="PF01195">
    <property type="entry name" value="Pept_tRNA_hydro"/>
    <property type="match status" value="1"/>
</dbReference>
<dbReference type="EC" id="3.1.1.29" evidence="1 8"/>
<evidence type="ECO:0000313" key="11">
    <source>
        <dbReference type="EMBL" id="QBP42975.1"/>
    </source>
</evidence>
<accession>A0A4V1ANJ3</accession>
<feature type="binding site" evidence="8">
    <location>
        <position position="112"/>
    </location>
    <ligand>
        <name>tRNA</name>
        <dbReference type="ChEBI" id="CHEBI:17843"/>
    </ligand>
</feature>
<feature type="binding site" evidence="8">
    <location>
        <position position="64"/>
    </location>
    <ligand>
        <name>tRNA</name>
        <dbReference type="ChEBI" id="CHEBI:17843"/>
    </ligand>
</feature>
<dbReference type="GO" id="GO:0004045">
    <property type="term" value="F:peptidyl-tRNA hydrolase activity"/>
    <property type="evidence" value="ECO:0007669"/>
    <property type="project" value="UniProtKB-UniRule"/>
</dbReference>
<keyword evidence="2 8" id="KW-0820">tRNA-binding</keyword>
<evidence type="ECO:0000256" key="6">
    <source>
        <dbReference type="ARBA" id="ARBA00048707"/>
    </source>
</evidence>
<evidence type="ECO:0000256" key="5">
    <source>
        <dbReference type="ARBA" id="ARBA00038063"/>
    </source>
</evidence>
<keyword evidence="4 8" id="KW-0694">RNA-binding</keyword>
<evidence type="ECO:0000256" key="10">
    <source>
        <dbReference type="RuleBase" id="RU004320"/>
    </source>
</evidence>
<feature type="binding site" evidence="8">
    <location>
        <position position="14"/>
    </location>
    <ligand>
        <name>tRNA</name>
        <dbReference type="ChEBI" id="CHEBI:17843"/>
    </ligand>
</feature>
<dbReference type="PANTHER" id="PTHR17224">
    <property type="entry name" value="PEPTIDYL-TRNA HYDROLASE"/>
    <property type="match status" value="1"/>
</dbReference>
<dbReference type="GO" id="GO:0072344">
    <property type="term" value="P:rescue of stalled ribosome"/>
    <property type="evidence" value="ECO:0007669"/>
    <property type="project" value="UniProtKB-UniRule"/>
</dbReference>
<protein>
    <recommendedName>
        <fullName evidence="7 8">Peptidyl-tRNA hydrolase</fullName>
        <shortName evidence="8">Pth</shortName>
        <ecNumber evidence="1 8">3.1.1.29</ecNumber>
    </recommendedName>
</protein>
<evidence type="ECO:0000256" key="8">
    <source>
        <dbReference type="HAMAP-Rule" id="MF_00083"/>
    </source>
</evidence>
<evidence type="ECO:0000256" key="4">
    <source>
        <dbReference type="ARBA" id="ARBA00022884"/>
    </source>
</evidence>
<keyword evidence="3 8" id="KW-0378">Hydrolase</keyword>
<evidence type="ECO:0000256" key="7">
    <source>
        <dbReference type="ARBA" id="ARBA00050038"/>
    </source>
</evidence>
<dbReference type="AlphaFoldDB" id="A0A4V1ANJ3"/>
<comment type="similarity">
    <text evidence="5 8 10">Belongs to the PTH family.</text>
</comment>
<evidence type="ECO:0000313" key="12">
    <source>
        <dbReference type="Proteomes" id="UP000294292"/>
    </source>
</evidence>
<dbReference type="FunFam" id="3.40.50.1470:FF:000001">
    <property type="entry name" value="Peptidyl-tRNA hydrolase"/>
    <property type="match status" value="1"/>
</dbReference>
<evidence type="ECO:0000256" key="9">
    <source>
        <dbReference type="RuleBase" id="RU000673"/>
    </source>
</evidence>
<dbReference type="NCBIfam" id="TIGR00447">
    <property type="entry name" value="pth"/>
    <property type="match status" value="1"/>
</dbReference>
<evidence type="ECO:0000256" key="3">
    <source>
        <dbReference type="ARBA" id="ARBA00022801"/>
    </source>
</evidence>
<dbReference type="Proteomes" id="UP000294292">
    <property type="component" value="Chromosome"/>
</dbReference>
<dbReference type="EMBL" id="CP038015">
    <property type="protein sequence ID" value="QBP42975.1"/>
    <property type="molecule type" value="Genomic_DNA"/>
</dbReference>
<dbReference type="InterPro" id="IPR001328">
    <property type="entry name" value="Pept_tRNA_hydro"/>
</dbReference>
<name>A0A4V1ANJ3_9BACL</name>
<dbReference type="KEGG" id="panc:E2636_18340"/>
<dbReference type="OrthoDB" id="9800507at2"/>
<dbReference type="InterPro" id="IPR036416">
    <property type="entry name" value="Pept_tRNA_hydro_sf"/>
</dbReference>
<dbReference type="SUPFAM" id="SSF53178">
    <property type="entry name" value="Peptidyl-tRNA hydrolase-like"/>
    <property type="match status" value="1"/>
</dbReference>
<organism evidence="11 12">
    <name type="scientific">Paenisporosarcina antarctica</name>
    <dbReference type="NCBI Taxonomy" id="417367"/>
    <lineage>
        <taxon>Bacteria</taxon>
        <taxon>Bacillati</taxon>
        <taxon>Bacillota</taxon>
        <taxon>Bacilli</taxon>
        <taxon>Bacillales</taxon>
        <taxon>Caryophanaceae</taxon>
        <taxon>Paenisporosarcina</taxon>
    </lineage>
</organism>
<dbReference type="RefSeq" id="WP_134211695.1">
    <property type="nucleotide sequence ID" value="NZ_CP038015.1"/>
</dbReference>
<comment type="function">
    <text evidence="8">Hydrolyzes ribosome-free peptidyl-tRNAs (with 1 or more amino acids incorporated), which drop off the ribosome during protein synthesis, or as a result of ribosome stalling.</text>
</comment>
<comment type="subcellular location">
    <subcellularLocation>
        <location evidence="8">Cytoplasm</location>
    </subcellularLocation>
</comment>
<dbReference type="HAMAP" id="MF_00083">
    <property type="entry name" value="Pept_tRNA_hydro_bact"/>
    <property type="match status" value="1"/>
</dbReference>
<dbReference type="PANTHER" id="PTHR17224:SF1">
    <property type="entry name" value="PEPTIDYL-TRNA HYDROLASE"/>
    <property type="match status" value="1"/>
</dbReference>
<dbReference type="Gene3D" id="3.40.50.1470">
    <property type="entry name" value="Peptidyl-tRNA hydrolase"/>
    <property type="match status" value="1"/>
</dbReference>
<dbReference type="CDD" id="cd00462">
    <property type="entry name" value="PTH"/>
    <property type="match status" value="1"/>
</dbReference>
<feature type="site" description="Stabilizes the basic form of H active site to accept a proton" evidence="8">
    <location>
        <position position="91"/>
    </location>
</feature>
<dbReference type="InterPro" id="IPR018171">
    <property type="entry name" value="Pept_tRNA_hydro_CS"/>
</dbReference>
<dbReference type="GO" id="GO:0000049">
    <property type="term" value="F:tRNA binding"/>
    <property type="evidence" value="ECO:0007669"/>
    <property type="project" value="UniProtKB-UniRule"/>
</dbReference>
<feature type="site" description="Discriminates between blocked and unblocked aminoacyl-tRNA" evidence="8">
    <location>
        <position position="9"/>
    </location>
</feature>
<gene>
    <name evidence="8" type="primary">pth</name>
    <name evidence="11" type="ORF">E2636_18340</name>
</gene>
<comment type="subunit">
    <text evidence="8">Monomer.</text>
</comment>
<keyword evidence="8" id="KW-0963">Cytoplasm</keyword>
<dbReference type="PROSITE" id="PS01195">
    <property type="entry name" value="PEPT_TRNA_HYDROL_1"/>
    <property type="match status" value="1"/>
</dbReference>
<keyword evidence="12" id="KW-1185">Reference proteome</keyword>
<evidence type="ECO:0000256" key="1">
    <source>
        <dbReference type="ARBA" id="ARBA00013260"/>
    </source>
</evidence>
<proteinExistence type="inferred from homology"/>
<dbReference type="GO" id="GO:0005737">
    <property type="term" value="C:cytoplasm"/>
    <property type="evidence" value="ECO:0007669"/>
    <property type="project" value="UniProtKB-SubCell"/>
</dbReference>